<evidence type="ECO:0000256" key="5">
    <source>
        <dbReference type="ARBA" id="ARBA00023136"/>
    </source>
</evidence>
<feature type="transmembrane region" description="Helical" evidence="6">
    <location>
        <begin position="44"/>
        <end position="62"/>
    </location>
</feature>
<feature type="transmembrane region" description="Helical" evidence="6">
    <location>
        <begin position="98"/>
        <end position="121"/>
    </location>
</feature>
<comment type="caution">
    <text evidence="8">The sequence shown here is derived from an EMBL/GenBank/DDBJ whole genome shotgun (WGS) entry which is preliminary data.</text>
</comment>
<feature type="domain" description="EamA" evidence="7">
    <location>
        <begin position="16"/>
        <end position="147"/>
    </location>
</feature>
<evidence type="ECO:0000256" key="2">
    <source>
        <dbReference type="ARBA" id="ARBA00007362"/>
    </source>
</evidence>
<feature type="transmembrane region" description="Helical" evidence="6">
    <location>
        <begin position="227"/>
        <end position="245"/>
    </location>
</feature>
<evidence type="ECO:0000313" key="8">
    <source>
        <dbReference type="EMBL" id="KIQ68698.1"/>
    </source>
</evidence>
<reference evidence="8 9" key="1">
    <citation type="submission" date="2013-01" db="EMBL/GenBank/DDBJ databases">
        <authorList>
            <person name="Fiebig A."/>
            <person name="Goeker M."/>
            <person name="Klenk H.-P.P."/>
        </authorList>
    </citation>
    <scope>NUCLEOTIDE SEQUENCE [LARGE SCALE GENOMIC DNA]</scope>
    <source>
        <strain evidence="8 9">DSM 24838</strain>
    </source>
</reference>
<keyword evidence="9" id="KW-1185">Reference proteome</keyword>
<feature type="transmembrane region" description="Helical" evidence="6">
    <location>
        <begin position="192"/>
        <end position="215"/>
    </location>
</feature>
<sequence length="313" mass="31897">MTARAGGGRGRLPLIAALVGIGALWGATTPLIKISVSTGYRPFGLMFWQLAIMCVLLGAVAVTRGGGVPRGRRAWAACLFVALAGTVLPNAVSYRAATVLPAGIMAIVIATVPLFALPMAVALRIDRFAPTRLAGLALGLSGVVLIALPEAALPTPAMAAMLPLALVAPLLYAVEGNGVALLQDQVPGPLPLLLGASLIGLVLVTPVALATGQFIRPRGGLGAAEGAIAGIGLFNAVAYAGYLWMIRTGGAVWAAQVGYLVTGFGVVWSMLFLGERYSGYVWTALALMLAGLALVSPREETAPHIAAQTGTDA</sequence>
<feature type="transmembrane region" description="Helical" evidence="6">
    <location>
        <begin position="158"/>
        <end position="180"/>
    </location>
</feature>
<dbReference type="Proteomes" id="UP000035100">
    <property type="component" value="Unassembled WGS sequence"/>
</dbReference>
<keyword evidence="4 6" id="KW-1133">Transmembrane helix</keyword>
<evidence type="ECO:0000313" key="9">
    <source>
        <dbReference type="Proteomes" id="UP000035100"/>
    </source>
</evidence>
<feature type="transmembrane region" description="Helical" evidence="6">
    <location>
        <begin position="277"/>
        <end position="295"/>
    </location>
</feature>
<gene>
    <name evidence="8" type="ORF">Wenmar_02969</name>
</gene>
<dbReference type="AlphaFoldDB" id="A0A0D0QCP7"/>
<dbReference type="Pfam" id="PF00892">
    <property type="entry name" value="EamA"/>
    <property type="match status" value="2"/>
</dbReference>
<dbReference type="InterPro" id="IPR050638">
    <property type="entry name" value="AA-Vitamin_Transporters"/>
</dbReference>
<evidence type="ECO:0000256" key="1">
    <source>
        <dbReference type="ARBA" id="ARBA00004141"/>
    </source>
</evidence>
<dbReference type="InterPro" id="IPR000620">
    <property type="entry name" value="EamA_dom"/>
</dbReference>
<dbReference type="eggNOG" id="COG0697">
    <property type="taxonomic scope" value="Bacteria"/>
</dbReference>
<feature type="transmembrane region" description="Helical" evidence="6">
    <location>
        <begin position="12"/>
        <end position="32"/>
    </location>
</feature>
<protein>
    <submittedName>
        <fullName evidence="8">EamA-like transporter family</fullName>
    </submittedName>
</protein>
<organism evidence="8 9">
    <name type="scientific">Wenxinia marina DSM 24838</name>
    <dbReference type="NCBI Taxonomy" id="1123501"/>
    <lineage>
        <taxon>Bacteria</taxon>
        <taxon>Pseudomonadati</taxon>
        <taxon>Pseudomonadota</taxon>
        <taxon>Alphaproteobacteria</taxon>
        <taxon>Rhodobacterales</taxon>
        <taxon>Roseobacteraceae</taxon>
        <taxon>Wenxinia</taxon>
    </lineage>
</organism>
<evidence type="ECO:0000256" key="3">
    <source>
        <dbReference type="ARBA" id="ARBA00022692"/>
    </source>
</evidence>
<name>A0A0D0QCP7_9RHOB</name>
<dbReference type="InterPro" id="IPR037185">
    <property type="entry name" value="EmrE-like"/>
</dbReference>
<accession>A0A0D0QCP7</accession>
<keyword evidence="3 6" id="KW-0812">Transmembrane</keyword>
<dbReference type="RefSeq" id="WP_018303799.1">
    <property type="nucleotide sequence ID" value="NZ_KB902310.1"/>
</dbReference>
<proteinExistence type="inferred from homology"/>
<evidence type="ECO:0000259" key="7">
    <source>
        <dbReference type="Pfam" id="PF00892"/>
    </source>
</evidence>
<keyword evidence="5 6" id="KW-0472">Membrane</keyword>
<feature type="domain" description="EamA" evidence="7">
    <location>
        <begin position="164"/>
        <end position="296"/>
    </location>
</feature>
<feature type="transmembrane region" description="Helical" evidence="6">
    <location>
        <begin position="252"/>
        <end position="271"/>
    </location>
</feature>
<evidence type="ECO:0000256" key="4">
    <source>
        <dbReference type="ARBA" id="ARBA00022989"/>
    </source>
</evidence>
<dbReference type="EMBL" id="AONG01000013">
    <property type="protein sequence ID" value="KIQ68698.1"/>
    <property type="molecule type" value="Genomic_DNA"/>
</dbReference>
<feature type="transmembrane region" description="Helical" evidence="6">
    <location>
        <begin position="133"/>
        <end position="152"/>
    </location>
</feature>
<evidence type="ECO:0000256" key="6">
    <source>
        <dbReference type="SAM" id="Phobius"/>
    </source>
</evidence>
<dbReference type="GO" id="GO:0016020">
    <property type="term" value="C:membrane"/>
    <property type="evidence" value="ECO:0007669"/>
    <property type="project" value="UniProtKB-SubCell"/>
</dbReference>
<comment type="subcellular location">
    <subcellularLocation>
        <location evidence="1">Membrane</location>
        <topology evidence="1">Multi-pass membrane protein</topology>
    </subcellularLocation>
</comment>
<dbReference type="PANTHER" id="PTHR32322:SF2">
    <property type="entry name" value="EAMA DOMAIN-CONTAINING PROTEIN"/>
    <property type="match status" value="1"/>
</dbReference>
<dbReference type="PANTHER" id="PTHR32322">
    <property type="entry name" value="INNER MEMBRANE TRANSPORTER"/>
    <property type="match status" value="1"/>
</dbReference>
<dbReference type="STRING" id="1123501.Wenmar_02969"/>
<comment type="similarity">
    <text evidence="2">Belongs to the EamA transporter family.</text>
</comment>
<dbReference type="OrthoDB" id="8688375at2"/>
<dbReference type="SUPFAM" id="SSF103481">
    <property type="entry name" value="Multidrug resistance efflux transporter EmrE"/>
    <property type="match status" value="2"/>
</dbReference>
<feature type="transmembrane region" description="Helical" evidence="6">
    <location>
        <begin position="74"/>
        <end position="92"/>
    </location>
</feature>